<accession>A0ABS4RJ30</accession>
<reference evidence="2 3" key="1">
    <citation type="submission" date="2021-03" db="EMBL/GenBank/DDBJ databases">
        <title>Genomic Encyclopedia of Type Strains, Phase IV (KMG-IV): sequencing the most valuable type-strain genomes for metagenomic binning, comparative biology and taxonomic classification.</title>
        <authorList>
            <person name="Goeker M."/>
        </authorList>
    </citation>
    <scope>NUCLEOTIDE SEQUENCE [LARGE SCALE GENOMIC DNA]</scope>
    <source>
        <strain evidence="2 3">DSM 26675</strain>
    </source>
</reference>
<dbReference type="NCBIfam" id="TIGR02867">
    <property type="entry name" value="spore_II_P"/>
    <property type="match status" value="1"/>
</dbReference>
<dbReference type="Pfam" id="PF07454">
    <property type="entry name" value="SpoIIP"/>
    <property type="match status" value="1"/>
</dbReference>
<dbReference type="InterPro" id="IPR010897">
    <property type="entry name" value="Spore_II_P"/>
</dbReference>
<dbReference type="RefSeq" id="WP_066391991.1">
    <property type="nucleotide sequence ID" value="NZ_JAGIKZ010000029.1"/>
</dbReference>
<keyword evidence="1" id="KW-0472">Membrane</keyword>
<proteinExistence type="predicted"/>
<keyword evidence="1" id="KW-1133">Transmembrane helix</keyword>
<keyword evidence="1" id="KW-0812">Transmembrane</keyword>
<name>A0ABS4RJ30_9BACI</name>
<dbReference type="Proteomes" id="UP001519293">
    <property type="component" value="Unassembled WGS sequence"/>
</dbReference>
<keyword evidence="3" id="KW-1185">Reference proteome</keyword>
<evidence type="ECO:0000313" key="2">
    <source>
        <dbReference type="EMBL" id="MBP2242902.1"/>
    </source>
</evidence>
<dbReference type="EMBL" id="JAGIKZ010000029">
    <property type="protein sequence ID" value="MBP2242902.1"/>
    <property type="molecule type" value="Genomic_DNA"/>
</dbReference>
<evidence type="ECO:0000256" key="1">
    <source>
        <dbReference type="SAM" id="Phobius"/>
    </source>
</evidence>
<feature type="transmembrane region" description="Helical" evidence="1">
    <location>
        <begin position="46"/>
        <end position="66"/>
    </location>
</feature>
<evidence type="ECO:0000313" key="3">
    <source>
        <dbReference type="Proteomes" id="UP001519293"/>
    </source>
</evidence>
<comment type="caution">
    <text evidence="2">The sequence shown here is derived from an EMBL/GenBank/DDBJ whole genome shotgun (WGS) entry which is preliminary data.</text>
</comment>
<protein>
    <submittedName>
        <fullName evidence="2">Stage II sporulation protein P</fullName>
    </submittedName>
</protein>
<organism evidence="2 3">
    <name type="scientific">Cytobacillus eiseniae</name>
    <dbReference type="NCBI Taxonomy" id="762947"/>
    <lineage>
        <taxon>Bacteria</taxon>
        <taxon>Bacillati</taxon>
        <taxon>Bacillota</taxon>
        <taxon>Bacilli</taxon>
        <taxon>Bacillales</taxon>
        <taxon>Bacillaceae</taxon>
        <taxon>Cytobacillus</taxon>
    </lineage>
</organism>
<gene>
    <name evidence="2" type="ORF">J2Z40_003484</name>
</gene>
<sequence>MQTDKELFDLIKNTYPLNPSEDFVSTTSNILKKRARKLNRKSRIKYLSFVTSGLALCTFAFSWFFFYGGKDDVLNNLNTHGEEKSLISVAEQEPLIYIYQSHNLESFFTETQTKDANEAFHETQNITLVGERLSQSLKERGINAIHDKTNITEILNENNFSFSETYSVSREPLNATLENNKSIKMVFDIHRDSRKRKDTTVKLKGIDYSKVVFLVSGSSSNSKENIKFAERLHNRMVEKYPRLSRGVIVTDNQDKQNTYNQDLLDNSVLLEIGGVENTLQEEYRTADILAEIIQDILNES</sequence>